<name>A0A017SQS9_ASPRC</name>
<proteinExistence type="predicted"/>
<dbReference type="HOGENOM" id="CLU_2621603_0_0_1"/>
<keyword evidence="2" id="KW-1185">Reference proteome</keyword>
<reference evidence="2" key="1">
    <citation type="journal article" date="2014" name="Nat. Commun.">
        <title>Genomic adaptations of the halophilic Dead Sea filamentous fungus Eurotium rubrum.</title>
        <authorList>
            <person name="Kis-Papo T."/>
            <person name="Weig A.R."/>
            <person name="Riley R."/>
            <person name="Persoh D."/>
            <person name="Salamov A."/>
            <person name="Sun H."/>
            <person name="Lipzen A."/>
            <person name="Wasser S.P."/>
            <person name="Rambold G."/>
            <person name="Grigoriev I.V."/>
            <person name="Nevo E."/>
        </authorList>
    </citation>
    <scope>NUCLEOTIDE SEQUENCE [LARGE SCALE GENOMIC DNA]</scope>
    <source>
        <strain evidence="2">CBS 135680</strain>
    </source>
</reference>
<organism evidence="1 2">
    <name type="scientific">Aspergillus ruber (strain CBS 135680)</name>
    <dbReference type="NCBI Taxonomy" id="1388766"/>
    <lineage>
        <taxon>Eukaryota</taxon>
        <taxon>Fungi</taxon>
        <taxon>Dikarya</taxon>
        <taxon>Ascomycota</taxon>
        <taxon>Pezizomycotina</taxon>
        <taxon>Eurotiomycetes</taxon>
        <taxon>Eurotiomycetidae</taxon>
        <taxon>Eurotiales</taxon>
        <taxon>Aspergillaceae</taxon>
        <taxon>Aspergillus</taxon>
        <taxon>Aspergillus subgen. Aspergillus</taxon>
    </lineage>
</organism>
<evidence type="ECO:0000313" key="2">
    <source>
        <dbReference type="Proteomes" id="UP000019804"/>
    </source>
</evidence>
<dbReference type="RefSeq" id="XP_040642293.1">
    <property type="nucleotide sequence ID" value="XM_040777998.1"/>
</dbReference>
<evidence type="ECO:0000313" key="1">
    <source>
        <dbReference type="EMBL" id="EYE98605.1"/>
    </source>
</evidence>
<protein>
    <submittedName>
        <fullName evidence="1">Uncharacterized protein</fullName>
    </submittedName>
</protein>
<accession>A0A017SQS9</accession>
<dbReference type="GeneID" id="63693122"/>
<gene>
    <name evidence="1" type="ORF">EURHEDRAFT_218318</name>
</gene>
<sequence length="78" mass="9311">MWDFGQRYLSPFSMGRPNEKKKKSRIEVVIQPTQVLVRLPQPNKPGPAFFRTLNLQFHDRFRKKCFTHHECHLDCALN</sequence>
<dbReference type="EMBL" id="KK088413">
    <property type="protein sequence ID" value="EYE98605.1"/>
    <property type="molecule type" value="Genomic_DNA"/>
</dbReference>
<dbReference type="AlphaFoldDB" id="A0A017SQS9"/>
<dbReference type="Proteomes" id="UP000019804">
    <property type="component" value="Unassembled WGS sequence"/>
</dbReference>